<dbReference type="PANTHER" id="PTHR30420:SF1">
    <property type="entry name" value="ARGININE N-SUCCINYLTRANSFERASE"/>
    <property type="match status" value="1"/>
</dbReference>
<dbReference type="NCBIfam" id="TIGR03244">
    <property type="entry name" value="arg_catab_AstA"/>
    <property type="match status" value="1"/>
</dbReference>
<reference evidence="5 6" key="1">
    <citation type="submission" date="2012-12" db="EMBL/GenBank/DDBJ databases">
        <title>Genome assembly of Marinobacter sp. AK21.</title>
        <authorList>
            <person name="Khatri I."/>
            <person name="Kumar R."/>
            <person name="Vaidya B."/>
            <person name="Subramanian S."/>
            <person name="Pinnaka A."/>
        </authorList>
    </citation>
    <scope>NUCLEOTIDE SEQUENCE [LARGE SCALE GENOMIC DNA]</scope>
    <source>
        <strain evidence="5 6">AK21</strain>
    </source>
</reference>
<dbReference type="AlphaFoldDB" id="A0A072N1L0"/>
<dbReference type="EC" id="2.3.1.109" evidence="4"/>
<evidence type="ECO:0000313" key="6">
    <source>
        <dbReference type="Proteomes" id="UP000035057"/>
    </source>
</evidence>
<dbReference type="GO" id="GO:0008791">
    <property type="term" value="F:arginine N-succinyltransferase activity"/>
    <property type="evidence" value="ECO:0007669"/>
    <property type="project" value="UniProtKB-UniRule"/>
</dbReference>
<keyword evidence="3" id="KW-0012">Acyltransferase</keyword>
<keyword evidence="1" id="KW-0056">Arginine metabolism</keyword>
<dbReference type="Gene3D" id="3.40.630.30">
    <property type="match status" value="1"/>
</dbReference>
<evidence type="ECO:0000256" key="2">
    <source>
        <dbReference type="ARBA" id="ARBA00022679"/>
    </source>
</evidence>
<dbReference type="OrthoDB" id="21121at2"/>
<gene>
    <name evidence="5" type="ORF">D777_01755</name>
</gene>
<dbReference type="RefSeq" id="WP_036130306.1">
    <property type="nucleotide sequence ID" value="NZ_ANIE01000005.1"/>
</dbReference>
<dbReference type="STRING" id="1137280.D777_01755"/>
<sequence length="360" mass="39406">MIIRPIAPKDLDALFRIAEESGPGFTSLMPDRDALARKIDHSVDSFQRTLSAPGDEYYLFVLEDTATGAVMGTTGIQASVGRIHPLYHFRHSTLVQHSRNLGLHRQIDTLTRCQHYTGCTEICSLYLRPEYRRPLAGKLLSRVRFLFMAMHPERFSDTVIAEMRGVSDEGGQSPFWNCLKTHFADLEFASVTSLVGAGHTEFIEDLIPDHPIYTSMLSAEARGVVGKVHEQTRPALAMLEAEGFRFRGLVDVFDGGPTVECPLASIRSVRTSRGLRTVAIGQPEAAGTPTLVANTGLADFRATVTSDATTAGKTVLMSPTLSRQLGLDNGAPVRALAMGNTRPATHPEHIAMTPEKHYAH</sequence>
<keyword evidence="2 5" id="KW-0808">Transferase</keyword>
<evidence type="ECO:0000256" key="4">
    <source>
        <dbReference type="NCBIfam" id="TIGR03244"/>
    </source>
</evidence>
<dbReference type="NCBIfam" id="TIGR03243">
    <property type="entry name" value="arg_catab_AOST"/>
    <property type="match status" value="1"/>
</dbReference>
<name>A0A072N1L0_9GAMM</name>
<keyword evidence="6" id="KW-1185">Reference proteome</keyword>
<comment type="caution">
    <text evidence="5">The sequence shown here is derived from an EMBL/GenBank/DDBJ whole genome shotgun (WGS) entry which is preliminary data.</text>
</comment>
<evidence type="ECO:0000256" key="1">
    <source>
        <dbReference type="ARBA" id="ARBA00022503"/>
    </source>
</evidence>
<dbReference type="Proteomes" id="UP000035057">
    <property type="component" value="Unassembled WGS sequence"/>
</dbReference>
<proteinExistence type="predicted"/>
<evidence type="ECO:0000256" key="3">
    <source>
        <dbReference type="ARBA" id="ARBA00023315"/>
    </source>
</evidence>
<accession>A0A072N1L0</accession>
<dbReference type="PATRIC" id="fig|1137280.3.peg.1571"/>
<dbReference type="Pfam" id="PF04958">
    <property type="entry name" value="AstA"/>
    <property type="match status" value="1"/>
</dbReference>
<evidence type="ECO:0000313" key="5">
    <source>
        <dbReference type="EMBL" id="KEF31406.1"/>
    </source>
</evidence>
<organism evidence="5 6">
    <name type="scientific">Marinobacter nitratireducens</name>
    <dbReference type="NCBI Taxonomy" id="1137280"/>
    <lineage>
        <taxon>Bacteria</taxon>
        <taxon>Pseudomonadati</taxon>
        <taxon>Pseudomonadota</taxon>
        <taxon>Gammaproteobacteria</taxon>
        <taxon>Pseudomonadales</taxon>
        <taxon>Marinobacteraceae</taxon>
        <taxon>Marinobacter</taxon>
    </lineage>
</organism>
<dbReference type="GO" id="GO:0006527">
    <property type="term" value="P:L-arginine catabolic process"/>
    <property type="evidence" value="ECO:0007669"/>
    <property type="project" value="UniProtKB-UniRule"/>
</dbReference>
<dbReference type="InterPro" id="IPR016181">
    <property type="entry name" value="Acyl_CoA_acyltransferase"/>
</dbReference>
<dbReference type="PANTHER" id="PTHR30420">
    <property type="entry name" value="N-SUCCINYLARGININE DIHYDROLASE"/>
    <property type="match status" value="1"/>
</dbReference>
<dbReference type="Gene3D" id="2.40.40.20">
    <property type="match status" value="1"/>
</dbReference>
<dbReference type="InterPro" id="IPR007041">
    <property type="entry name" value="Arg_succinylTrfase_AstA/AruG"/>
</dbReference>
<dbReference type="InterPro" id="IPR017650">
    <property type="entry name" value="Arginine_N-succinylTrfase"/>
</dbReference>
<dbReference type="EMBL" id="ANIE01000005">
    <property type="protein sequence ID" value="KEF31406.1"/>
    <property type="molecule type" value="Genomic_DNA"/>
</dbReference>
<dbReference type="SUPFAM" id="SSF55729">
    <property type="entry name" value="Acyl-CoA N-acyltransferases (Nat)"/>
    <property type="match status" value="1"/>
</dbReference>
<protein>
    <recommendedName>
        <fullName evidence="4">Arginine N-succinyltransferase</fullName>
        <ecNumber evidence="4">2.3.1.109</ecNumber>
    </recommendedName>
</protein>